<evidence type="ECO:0000256" key="5">
    <source>
        <dbReference type="ARBA" id="ARBA00022660"/>
    </source>
</evidence>
<keyword evidence="9 14" id="KW-1133">Transmembrane helix</keyword>
<evidence type="ECO:0000256" key="11">
    <source>
        <dbReference type="ARBA" id="ARBA00023136"/>
    </source>
</evidence>
<keyword evidence="5 14" id="KW-0679">Respiratory chain</keyword>
<evidence type="ECO:0000313" key="16">
    <source>
        <dbReference type="Proteomes" id="UP000472273"/>
    </source>
</evidence>
<comment type="subunit">
    <text evidence="13">Complex I is composed of 45 different subunits. Interacts with CARD15, but not with CARD4. Interacts with STAT3, but not with STAT1, STAT2 and STAT5A. Interacts with OLFM4.</text>
</comment>
<comment type="similarity">
    <text evidence="2 14">Belongs to the complex I NDUFA13 subunit family.</text>
</comment>
<evidence type="ECO:0000256" key="12">
    <source>
        <dbReference type="ARBA" id="ARBA00045908"/>
    </source>
</evidence>
<keyword evidence="4 14" id="KW-0813">Transport</keyword>
<evidence type="ECO:0000256" key="13">
    <source>
        <dbReference type="ARBA" id="ARBA00046797"/>
    </source>
</evidence>
<accession>A0A670YVU2</accession>
<dbReference type="InterPro" id="IPR009346">
    <property type="entry name" value="GRIM-19"/>
</dbReference>
<feature type="transmembrane region" description="Helical" evidence="14">
    <location>
        <begin position="35"/>
        <end position="53"/>
    </location>
</feature>
<dbReference type="Proteomes" id="UP000472273">
    <property type="component" value="Unplaced"/>
</dbReference>
<protein>
    <recommendedName>
        <fullName evidence="3 14">NADH dehydrogenase [ubiquinone] 1 alpha subcomplex subunit 13</fullName>
    </recommendedName>
</protein>
<proteinExistence type="inferred from homology"/>
<sequence length="147" mass="17009">MAAGTWKVKQDRPPLGGYGPIDYKRRLPYRGLLDYGLLAIGLEAFVFGTYVIFRWNWERGHLAFEDAEARVMPLLMAEGDRRTLRLMCHNLDEEAKIMKDVPAWQVGESVYHTTRWVAPRADELYFFQPSKVQEDIFSVTPGARKQT</sequence>
<evidence type="ECO:0000313" key="15">
    <source>
        <dbReference type="Ensembl" id="ENSPTXP00000015910.1"/>
    </source>
</evidence>
<reference evidence="15" key="2">
    <citation type="submission" date="2025-09" db="UniProtKB">
        <authorList>
            <consortium name="Ensembl"/>
        </authorList>
    </citation>
    <scope>IDENTIFICATION</scope>
</reference>
<organism evidence="15 16">
    <name type="scientific">Pseudonaja textilis</name>
    <name type="common">Eastern brown snake</name>
    <dbReference type="NCBI Taxonomy" id="8673"/>
    <lineage>
        <taxon>Eukaryota</taxon>
        <taxon>Metazoa</taxon>
        <taxon>Chordata</taxon>
        <taxon>Craniata</taxon>
        <taxon>Vertebrata</taxon>
        <taxon>Euteleostomi</taxon>
        <taxon>Lepidosauria</taxon>
        <taxon>Squamata</taxon>
        <taxon>Bifurcata</taxon>
        <taxon>Unidentata</taxon>
        <taxon>Episquamata</taxon>
        <taxon>Toxicofera</taxon>
        <taxon>Serpentes</taxon>
        <taxon>Colubroidea</taxon>
        <taxon>Elapidae</taxon>
        <taxon>Hydrophiinae</taxon>
        <taxon>Pseudonaja</taxon>
    </lineage>
</organism>
<dbReference type="Ensembl" id="ENSPTXT00000016393.1">
    <property type="protein sequence ID" value="ENSPTXP00000015910.1"/>
    <property type="gene ID" value="ENSPTXG00000010972.1"/>
</dbReference>
<evidence type="ECO:0000256" key="6">
    <source>
        <dbReference type="ARBA" id="ARBA00022692"/>
    </source>
</evidence>
<keyword evidence="16" id="KW-1185">Reference proteome</keyword>
<evidence type="ECO:0000256" key="4">
    <source>
        <dbReference type="ARBA" id="ARBA00022448"/>
    </source>
</evidence>
<dbReference type="PANTHER" id="PTHR12966:SF0">
    <property type="entry name" value="NADH DEHYDROGENASE [UBIQUINONE] 1 ALPHA SUBCOMPLEX SUBUNIT 13"/>
    <property type="match status" value="1"/>
</dbReference>
<keyword evidence="8 14" id="KW-0249">Electron transport</keyword>
<evidence type="ECO:0000256" key="10">
    <source>
        <dbReference type="ARBA" id="ARBA00023128"/>
    </source>
</evidence>
<keyword evidence="7 14" id="KW-0999">Mitochondrion inner membrane</keyword>
<comment type="function">
    <text evidence="14">Complex I functions in the transfer of electrons from NADH to the respiratory chain. Accessory subunit of the mitochondrial membrane respiratory chain NADH dehydrogenase (Complex I), that is believed not to be involved in catalysis.</text>
</comment>
<evidence type="ECO:0000256" key="7">
    <source>
        <dbReference type="ARBA" id="ARBA00022792"/>
    </source>
</evidence>
<evidence type="ECO:0000256" key="1">
    <source>
        <dbReference type="ARBA" id="ARBA00004298"/>
    </source>
</evidence>
<dbReference type="Pfam" id="PF06212">
    <property type="entry name" value="GRIM-19"/>
    <property type="match status" value="1"/>
</dbReference>
<name>A0A670YVU2_PSETE</name>
<keyword evidence="11 14" id="KW-0472">Membrane</keyword>
<comment type="subcellular location">
    <subcellularLocation>
        <location evidence="1 14">Mitochondrion inner membrane</location>
        <topology evidence="1 14">Single-pass membrane protein</topology>
        <orientation evidence="1 14">Matrix side</orientation>
    </subcellularLocation>
</comment>
<keyword evidence="10 14" id="KW-0496">Mitochondrion</keyword>
<dbReference type="PANTHER" id="PTHR12966">
    <property type="entry name" value="NADH DEHYDROGENASE UBIQUINONE 1 ALPHA SUBCOMPLEX SUBUNIT 13"/>
    <property type="match status" value="1"/>
</dbReference>
<dbReference type="GO" id="GO:0045271">
    <property type="term" value="C:respiratory chain complex I"/>
    <property type="evidence" value="ECO:0007669"/>
    <property type="project" value="UniProtKB-UniRule"/>
</dbReference>
<dbReference type="GO" id="GO:0005743">
    <property type="term" value="C:mitochondrial inner membrane"/>
    <property type="evidence" value="ECO:0007669"/>
    <property type="project" value="UniProtKB-SubCell"/>
</dbReference>
<evidence type="ECO:0000256" key="9">
    <source>
        <dbReference type="ARBA" id="ARBA00022989"/>
    </source>
</evidence>
<keyword evidence="6 14" id="KW-0812">Transmembrane</keyword>
<evidence type="ECO:0000256" key="14">
    <source>
        <dbReference type="RuleBase" id="RU368034"/>
    </source>
</evidence>
<evidence type="ECO:0000256" key="3">
    <source>
        <dbReference type="ARBA" id="ARBA00018192"/>
    </source>
</evidence>
<dbReference type="GeneTree" id="ENSGT00390000000719"/>
<reference evidence="15" key="1">
    <citation type="submission" date="2025-08" db="UniProtKB">
        <authorList>
            <consortium name="Ensembl"/>
        </authorList>
    </citation>
    <scope>IDENTIFICATION</scope>
</reference>
<comment type="function">
    <text evidence="12">Accessory subunit of the mitochondrial membrane respiratory chain NADH dehydrogenase (Complex I), that is believed not to be involved in catalysis. Complex I functions in the transfer of electrons from NADH to the respiratory chain. The immediate electron acceptor for the enzyme is believed to be ubiquinone. Involved in the interferon/all-trans-retinoic acid (IFN/RA) induced cell death. This apoptotic activity is inhibited by interaction with viral IRF1. Prevents the transactivation of STAT3 target genes. May play a role in CARD15-mediated innate mucosal responses and serve to regulate intestinal epithelial cell responses to microbes.</text>
</comment>
<evidence type="ECO:0000256" key="2">
    <source>
        <dbReference type="ARBA" id="ARBA00007312"/>
    </source>
</evidence>
<evidence type="ECO:0000256" key="8">
    <source>
        <dbReference type="ARBA" id="ARBA00022982"/>
    </source>
</evidence>
<dbReference type="AlphaFoldDB" id="A0A670YVU2"/>
<dbReference type="OMA" id="LLFGHWG"/>